<evidence type="ECO:0000313" key="2">
    <source>
        <dbReference type="Proteomes" id="UP000637774"/>
    </source>
</evidence>
<dbReference type="EMBL" id="BMGY01000017">
    <property type="protein sequence ID" value="GGH86022.1"/>
    <property type="molecule type" value="Genomic_DNA"/>
</dbReference>
<evidence type="ECO:0000313" key="1">
    <source>
        <dbReference type="EMBL" id="GGH86022.1"/>
    </source>
</evidence>
<organism evidence="1 2">
    <name type="scientific">Hymenobacter frigidus</name>
    <dbReference type="NCBI Taxonomy" id="1524095"/>
    <lineage>
        <taxon>Bacteria</taxon>
        <taxon>Pseudomonadati</taxon>
        <taxon>Bacteroidota</taxon>
        <taxon>Cytophagia</taxon>
        <taxon>Cytophagales</taxon>
        <taxon>Hymenobacteraceae</taxon>
        <taxon>Hymenobacter</taxon>
    </lineage>
</organism>
<comment type="caution">
    <text evidence="1">The sequence shown here is derived from an EMBL/GenBank/DDBJ whole genome shotgun (WGS) entry which is preliminary data.</text>
</comment>
<sequence length="70" mass="7826">MGEWKNAATDAEVHTFITEGKQDLVSKYNEATRSVLIDDEIRKVPVLYVPDTNEIVVSAGGKSEKFTRVK</sequence>
<keyword evidence="2" id="KW-1185">Reference proteome</keyword>
<accession>A0ABQ2A7H2</accession>
<name>A0ABQ2A7H2_9BACT</name>
<dbReference type="Proteomes" id="UP000637774">
    <property type="component" value="Unassembled WGS sequence"/>
</dbReference>
<reference evidence="2" key="1">
    <citation type="journal article" date="2019" name="Int. J. Syst. Evol. Microbiol.">
        <title>The Global Catalogue of Microorganisms (GCM) 10K type strain sequencing project: providing services to taxonomists for standard genome sequencing and annotation.</title>
        <authorList>
            <consortium name="The Broad Institute Genomics Platform"/>
            <consortium name="The Broad Institute Genome Sequencing Center for Infectious Disease"/>
            <person name="Wu L."/>
            <person name="Ma J."/>
        </authorList>
    </citation>
    <scope>NUCLEOTIDE SEQUENCE [LARGE SCALE GENOMIC DNA]</scope>
    <source>
        <strain evidence="2">CGMCC 1.14966</strain>
    </source>
</reference>
<gene>
    <name evidence="1" type="ORF">GCM10011495_21630</name>
</gene>
<protein>
    <submittedName>
        <fullName evidence="1">Uncharacterized protein</fullName>
    </submittedName>
</protein>
<proteinExistence type="predicted"/>